<reference evidence="2" key="1">
    <citation type="journal article" date="2023" name="Front. Plant Sci.">
        <title>Chromosomal-level genome assembly of Melastoma candidum provides insights into trichome evolution.</title>
        <authorList>
            <person name="Zhong Y."/>
            <person name="Wu W."/>
            <person name="Sun C."/>
            <person name="Zou P."/>
            <person name="Liu Y."/>
            <person name="Dai S."/>
            <person name="Zhou R."/>
        </authorList>
    </citation>
    <scope>NUCLEOTIDE SEQUENCE [LARGE SCALE GENOMIC DNA]</scope>
</reference>
<evidence type="ECO:0000313" key="1">
    <source>
        <dbReference type="EMBL" id="KAI4386011.1"/>
    </source>
</evidence>
<protein>
    <submittedName>
        <fullName evidence="1">Uncharacterized protein</fullName>
    </submittedName>
</protein>
<dbReference type="Proteomes" id="UP001057402">
    <property type="component" value="Chromosome 2"/>
</dbReference>
<accession>A0ACB9S3I3</accession>
<keyword evidence="2" id="KW-1185">Reference proteome</keyword>
<proteinExistence type="predicted"/>
<sequence length="299" mass="33871">MFHYICSLVKDDLLSNTGNFMFSNGLSLSLHDQVAVVLRRLSTGDSLIMTGDFFGVGHSMVFQVTWRFIEALEEKAHHHVKWPSTTERNEESEIQIRGCLRSPQLPWRNRPHAHCNQLLTKDPNASSWLDEQDNYSVVLQAITSHFNQLCEKITLLCEQVGLPDGTNIRDYVTGDSDYPLLPHLITPYRGRDVSGSKLEFNRRHGKAIAMAQRALTELKDNWRIIKGVMWRPDRHRLSRVILACCLLHNIGIDIDNGKCDRGTVSGAHDPGYDQRLCPVVDEGGESLREKLCPVSSGRL</sequence>
<name>A0ACB9S3I3_9MYRT</name>
<organism evidence="1 2">
    <name type="scientific">Melastoma candidum</name>
    <dbReference type="NCBI Taxonomy" id="119954"/>
    <lineage>
        <taxon>Eukaryota</taxon>
        <taxon>Viridiplantae</taxon>
        <taxon>Streptophyta</taxon>
        <taxon>Embryophyta</taxon>
        <taxon>Tracheophyta</taxon>
        <taxon>Spermatophyta</taxon>
        <taxon>Magnoliopsida</taxon>
        <taxon>eudicotyledons</taxon>
        <taxon>Gunneridae</taxon>
        <taxon>Pentapetalae</taxon>
        <taxon>rosids</taxon>
        <taxon>malvids</taxon>
        <taxon>Myrtales</taxon>
        <taxon>Melastomataceae</taxon>
        <taxon>Melastomatoideae</taxon>
        <taxon>Melastomateae</taxon>
        <taxon>Melastoma</taxon>
    </lineage>
</organism>
<comment type="caution">
    <text evidence="1">The sequence shown here is derived from an EMBL/GenBank/DDBJ whole genome shotgun (WGS) entry which is preliminary data.</text>
</comment>
<gene>
    <name evidence="1" type="ORF">MLD38_003987</name>
</gene>
<dbReference type="EMBL" id="CM042881">
    <property type="protein sequence ID" value="KAI4386011.1"/>
    <property type="molecule type" value="Genomic_DNA"/>
</dbReference>
<evidence type="ECO:0000313" key="2">
    <source>
        <dbReference type="Proteomes" id="UP001057402"/>
    </source>
</evidence>